<sequence>MSFISTLCLASSTSMTWASPATGLQSSRVFSVLEIQTSSSFSACWNWPRRSRAFSSSRCRSTRPLRRAVQRRLMSSMGSRIARA</sequence>
<dbReference type="AlphaFoldDB" id="A0A6B0U3S6"/>
<evidence type="ECO:0000313" key="2">
    <source>
        <dbReference type="EMBL" id="MXU85011.1"/>
    </source>
</evidence>
<feature type="chain" id="PRO_5025624006" evidence="1">
    <location>
        <begin position="19"/>
        <end position="84"/>
    </location>
</feature>
<dbReference type="EMBL" id="GIFC01002928">
    <property type="protein sequence ID" value="MXU85011.1"/>
    <property type="molecule type" value="Transcribed_RNA"/>
</dbReference>
<proteinExistence type="predicted"/>
<accession>A0A6B0U3S6</accession>
<keyword evidence="1" id="KW-0732">Signal</keyword>
<reference evidence="2" key="1">
    <citation type="submission" date="2019-12" db="EMBL/GenBank/DDBJ databases">
        <title>An insight into the sialome of adult female Ixodes ricinus ticks feeding for 6 days.</title>
        <authorList>
            <person name="Perner J."/>
            <person name="Ribeiro J.M.C."/>
        </authorList>
    </citation>
    <scope>NUCLEOTIDE SEQUENCE</scope>
    <source>
        <strain evidence="2">Semi-engorged</strain>
        <tissue evidence="2">Salivary glands</tissue>
    </source>
</reference>
<protein>
    <submittedName>
        <fullName evidence="2">Putative secreted protein</fullName>
    </submittedName>
</protein>
<name>A0A6B0U3S6_IXORI</name>
<organism evidence="2">
    <name type="scientific">Ixodes ricinus</name>
    <name type="common">Common tick</name>
    <name type="synonym">Acarus ricinus</name>
    <dbReference type="NCBI Taxonomy" id="34613"/>
    <lineage>
        <taxon>Eukaryota</taxon>
        <taxon>Metazoa</taxon>
        <taxon>Ecdysozoa</taxon>
        <taxon>Arthropoda</taxon>
        <taxon>Chelicerata</taxon>
        <taxon>Arachnida</taxon>
        <taxon>Acari</taxon>
        <taxon>Parasitiformes</taxon>
        <taxon>Ixodida</taxon>
        <taxon>Ixodoidea</taxon>
        <taxon>Ixodidae</taxon>
        <taxon>Ixodinae</taxon>
        <taxon>Ixodes</taxon>
    </lineage>
</organism>
<evidence type="ECO:0000256" key="1">
    <source>
        <dbReference type="SAM" id="SignalP"/>
    </source>
</evidence>
<feature type="signal peptide" evidence="1">
    <location>
        <begin position="1"/>
        <end position="18"/>
    </location>
</feature>